<feature type="compositionally biased region" description="Low complexity" evidence="1">
    <location>
        <begin position="688"/>
        <end position="711"/>
    </location>
</feature>
<feature type="compositionally biased region" description="Gly residues" evidence="1">
    <location>
        <begin position="541"/>
        <end position="561"/>
    </location>
</feature>
<gene>
    <name evidence="2" type="ORF">BT96DRAFT_979599</name>
</gene>
<feature type="compositionally biased region" description="Basic and acidic residues" evidence="1">
    <location>
        <begin position="475"/>
        <end position="489"/>
    </location>
</feature>
<dbReference type="OrthoDB" id="3270233at2759"/>
<accession>A0A6A4H2X8</accession>
<organism evidence="2 3">
    <name type="scientific">Gymnopus androsaceus JB14</name>
    <dbReference type="NCBI Taxonomy" id="1447944"/>
    <lineage>
        <taxon>Eukaryota</taxon>
        <taxon>Fungi</taxon>
        <taxon>Dikarya</taxon>
        <taxon>Basidiomycota</taxon>
        <taxon>Agaricomycotina</taxon>
        <taxon>Agaricomycetes</taxon>
        <taxon>Agaricomycetidae</taxon>
        <taxon>Agaricales</taxon>
        <taxon>Marasmiineae</taxon>
        <taxon>Omphalotaceae</taxon>
        <taxon>Gymnopus</taxon>
    </lineage>
</organism>
<evidence type="ECO:0000256" key="1">
    <source>
        <dbReference type="SAM" id="MobiDB-lite"/>
    </source>
</evidence>
<evidence type="ECO:0000313" key="3">
    <source>
        <dbReference type="Proteomes" id="UP000799118"/>
    </source>
</evidence>
<feature type="compositionally biased region" description="Low complexity" evidence="1">
    <location>
        <begin position="653"/>
        <end position="681"/>
    </location>
</feature>
<protein>
    <recommendedName>
        <fullName evidence="4">Protein kinase domain-containing protein</fullName>
    </recommendedName>
</protein>
<dbReference type="EMBL" id="ML769606">
    <property type="protein sequence ID" value="KAE9392030.1"/>
    <property type="molecule type" value="Genomic_DNA"/>
</dbReference>
<feature type="compositionally biased region" description="Basic residues" evidence="1">
    <location>
        <begin position="515"/>
        <end position="526"/>
    </location>
</feature>
<feature type="region of interest" description="Disordered" evidence="1">
    <location>
        <begin position="471"/>
        <end position="597"/>
    </location>
</feature>
<evidence type="ECO:0000313" key="2">
    <source>
        <dbReference type="EMBL" id="KAE9392030.1"/>
    </source>
</evidence>
<dbReference type="AlphaFoldDB" id="A0A6A4H2X8"/>
<sequence length="937" mass="102983">MISTEELQNNLLSWTKVEPLEPAAPHTTSLSTRKPSLYDLHMPSVLQPNKISLGKPERTLLLLGDQAPQFVNSAEDRYFQRLLAQEASVKALQGKHAHLLENSWTKIFQCIRTDVYVHNEEGVVEAQRQALDVVLRVAALALFELTDKQIEHLDTWKLLAATTSIEQDAKSDITIRIAKKDKIELGDDLRKGKCEPIWPLVQDLESIAYMDRLSSVECKNLLLGHPSAYLTLLSLIRLMECGKVTDFWEKTDCRNCSQFTNSHDAHRNHFEWDLPLDSSESFGLAASSNLDDYDKEIIRVLLIISSLPNTMQDVGPEVVDDATVRHKYRDPWTCMVEPHMRELWNVELRSLISKAGLQVPNLDEIMKWVPRVRCILIQCWAQMVRQNLTFGSVTSFNTSFSVKRVRGSQVASSPQIRTPSRAIISSFDHAEAEGYIIRQASWIVDAWEDAKNRSEEESGILAPWTDIFAPNAAPKVDHDDDGRALSHDPDDGDHDSDGTFSPPGEGSHVGDKPRLRSQTRKKKKPIKTAGPKSDAHDGSQRRGGGSGGGAAGGADGAGTSGGTDSSCGATGSEGTAQKHGRESTSDSTGNTDKRARQNQDNIQIRLESLHLAFNCPGTHLGSSGFSHFTRMLPSAISEPTENPLDLPARFSRNRTPSPSSRRPSTASISSTSTPSSSSCTSDNCSILSTPPTDFSTNSSFTPFSSQSSPLSKNVQTTSASSQILGLTSSALVNSRSKEERSSNTVTEAGVILEEKIGGSGSTEMIVWRGKLYIEGPLGEGHEPLPVVVKLADWETNSEADKGTATAHGHRLCQEAEIYKHIYLEGNNLTPPFYGIFENKGAIALILRFGGADFREPKNFDSLKKAKKQILFDRMVSLHAIGVEHNDIAGRNFLEGTKDSGGPLIINFENSKVGHSCPGPDMCNELRSFQKLLKHEKN</sequence>
<dbReference type="SUPFAM" id="SSF56112">
    <property type="entry name" value="Protein kinase-like (PK-like)"/>
    <property type="match status" value="1"/>
</dbReference>
<feature type="region of interest" description="Disordered" evidence="1">
    <location>
        <begin position="638"/>
        <end position="719"/>
    </location>
</feature>
<feature type="compositionally biased region" description="Low complexity" evidence="1">
    <location>
        <begin position="562"/>
        <end position="572"/>
    </location>
</feature>
<name>A0A6A4H2X8_9AGAR</name>
<evidence type="ECO:0008006" key="4">
    <source>
        <dbReference type="Google" id="ProtNLM"/>
    </source>
</evidence>
<proteinExistence type="predicted"/>
<reference evidence="2" key="1">
    <citation type="journal article" date="2019" name="Environ. Microbiol.">
        <title>Fungal ecological strategies reflected in gene transcription - a case study of two litter decomposers.</title>
        <authorList>
            <person name="Barbi F."/>
            <person name="Kohler A."/>
            <person name="Barry K."/>
            <person name="Baskaran P."/>
            <person name="Daum C."/>
            <person name="Fauchery L."/>
            <person name="Ihrmark K."/>
            <person name="Kuo A."/>
            <person name="LaButti K."/>
            <person name="Lipzen A."/>
            <person name="Morin E."/>
            <person name="Grigoriev I.V."/>
            <person name="Henrissat B."/>
            <person name="Lindahl B."/>
            <person name="Martin F."/>
        </authorList>
    </citation>
    <scope>NUCLEOTIDE SEQUENCE</scope>
    <source>
        <strain evidence="2">JB14</strain>
    </source>
</reference>
<dbReference type="Proteomes" id="UP000799118">
    <property type="component" value="Unassembled WGS sequence"/>
</dbReference>
<keyword evidence="3" id="KW-1185">Reference proteome</keyword>
<dbReference type="InterPro" id="IPR011009">
    <property type="entry name" value="Kinase-like_dom_sf"/>
</dbReference>